<accession>A0A428ZFA5</accession>
<gene>
    <name evidence="1" type="ORF">DMH04_13495</name>
</gene>
<dbReference type="Proteomes" id="UP000287547">
    <property type="component" value="Unassembled WGS sequence"/>
</dbReference>
<reference evidence="1 2" key="1">
    <citation type="submission" date="2018-05" db="EMBL/GenBank/DDBJ databases">
        <title>Evolution of GPA BGCs.</title>
        <authorList>
            <person name="Waglechner N."/>
            <person name="Wright G.D."/>
        </authorList>
    </citation>
    <scope>NUCLEOTIDE SEQUENCE [LARGE SCALE GENOMIC DNA]</scope>
    <source>
        <strain evidence="1 2">A82846</strain>
    </source>
</reference>
<organism evidence="1 2">
    <name type="scientific">Kibdelosporangium aridum</name>
    <dbReference type="NCBI Taxonomy" id="2030"/>
    <lineage>
        <taxon>Bacteria</taxon>
        <taxon>Bacillati</taxon>
        <taxon>Actinomycetota</taxon>
        <taxon>Actinomycetes</taxon>
        <taxon>Pseudonocardiales</taxon>
        <taxon>Pseudonocardiaceae</taxon>
        <taxon>Kibdelosporangium</taxon>
    </lineage>
</organism>
<name>A0A428ZFA5_KIBAR</name>
<protein>
    <submittedName>
        <fullName evidence="1">Uncharacterized protein</fullName>
    </submittedName>
</protein>
<dbReference type="AlphaFoldDB" id="A0A428ZFA5"/>
<comment type="caution">
    <text evidence="1">The sequence shown here is derived from an EMBL/GenBank/DDBJ whole genome shotgun (WGS) entry which is preliminary data.</text>
</comment>
<evidence type="ECO:0000313" key="1">
    <source>
        <dbReference type="EMBL" id="RSM86650.1"/>
    </source>
</evidence>
<dbReference type="RefSeq" id="WP_037270547.1">
    <property type="nucleotide sequence ID" value="NZ_QHKI01000008.1"/>
</dbReference>
<evidence type="ECO:0000313" key="2">
    <source>
        <dbReference type="Proteomes" id="UP000287547"/>
    </source>
</evidence>
<proteinExistence type="predicted"/>
<sequence length="63" mass="6616">MIRSNTPSAFGASVIPVHEIGKLAAEREPGTLAAAIEPLHSAARSYADAQRRLAEALEAEMDG</sequence>
<dbReference type="EMBL" id="QHKI01000008">
    <property type="protein sequence ID" value="RSM86650.1"/>
    <property type="molecule type" value="Genomic_DNA"/>
</dbReference>